<dbReference type="RefSeq" id="WP_106203036.1">
    <property type="nucleotide sequence ID" value="NZ_PVTD01000001.1"/>
</dbReference>
<dbReference type="SUPFAM" id="SSF52540">
    <property type="entry name" value="P-loop containing nucleoside triphosphate hydrolases"/>
    <property type="match status" value="1"/>
</dbReference>
<dbReference type="EMBL" id="PVTD01000001">
    <property type="protein sequence ID" value="PRY26244.1"/>
    <property type="molecule type" value="Genomic_DNA"/>
</dbReference>
<gene>
    <name evidence="1" type="ORF">CLV78_101339</name>
</gene>
<accession>A0A2T0RYI5</accession>
<evidence type="ECO:0000313" key="2">
    <source>
        <dbReference type="Proteomes" id="UP000239480"/>
    </source>
</evidence>
<keyword evidence="1" id="KW-0808">Transferase</keyword>
<protein>
    <submittedName>
        <fullName evidence="1">Sulfotransferase family protein</fullName>
    </submittedName>
</protein>
<organism evidence="1 2">
    <name type="scientific">Aliiruegeria haliotis</name>
    <dbReference type="NCBI Taxonomy" id="1280846"/>
    <lineage>
        <taxon>Bacteria</taxon>
        <taxon>Pseudomonadati</taxon>
        <taxon>Pseudomonadota</taxon>
        <taxon>Alphaproteobacteria</taxon>
        <taxon>Rhodobacterales</taxon>
        <taxon>Roseobacteraceae</taxon>
        <taxon>Aliiruegeria</taxon>
    </lineage>
</organism>
<proteinExistence type="predicted"/>
<dbReference type="Gene3D" id="3.40.50.300">
    <property type="entry name" value="P-loop containing nucleotide triphosphate hydrolases"/>
    <property type="match status" value="1"/>
</dbReference>
<evidence type="ECO:0000313" key="1">
    <source>
        <dbReference type="EMBL" id="PRY26244.1"/>
    </source>
</evidence>
<sequence>MFPSVPPEKTAQGKAPIFLFGVGAQKAGTTWLYDYLYQNPAAVLPVEKQMDYFSVRFQPERFKHILDFKMHKLKRLADERIKMVKKGDLFGDADEILSVMDSVLNQFQPDRYIPYYQSLLRSKEGATLTADITPEYACFNVEQYRKMRTMAVEGGFRPKVVFLMRDPLERCFSQLRMLDRFVAEKGERLKGDPAHKRFLKAIKTDRCERFTRYGRTVRSLEKVFRKDELFYGLYEDFFNNDEVQRLCDFLEIPFVDPDFKHRANASPRKKEPSEADKAAAREYYAEVYSFARKRFGEERINRLWTF</sequence>
<reference evidence="1 2" key="1">
    <citation type="submission" date="2018-03" db="EMBL/GenBank/DDBJ databases">
        <title>Genomic Encyclopedia of Archaeal and Bacterial Type Strains, Phase II (KMG-II): from individual species to whole genera.</title>
        <authorList>
            <person name="Goeker M."/>
        </authorList>
    </citation>
    <scope>NUCLEOTIDE SEQUENCE [LARGE SCALE GENOMIC DNA]</scope>
    <source>
        <strain evidence="1 2">DSM 29328</strain>
    </source>
</reference>
<comment type="caution">
    <text evidence="1">The sequence shown here is derived from an EMBL/GenBank/DDBJ whole genome shotgun (WGS) entry which is preliminary data.</text>
</comment>
<dbReference type="AlphaFoldDB" id="A0A2T0RYI5"/>
<dbReference type="GO" id="GO:0016740">
    <property type="term" value="F:transferase activity"/>
    <property type="evidence" value="ECO:0007669"/>
    <property type="project" value="UniProtKB-KW"/>
</dbReference>
<dbReference type="Proteomes" id="UP000239480">
    <property type="component" value="Unassembled WGS sequence"/>
</dbReference>
<dbReference type="OrthoDB" id="981508at2"/>
<name>A0A2T0RYI5_9RHOB</name>
<keyword evidence="2" id="KW-1185">Reference proteome</keyword>
<dbReference type="InterPro" id="IPR027417">
    <property type="entry name" value="P-loop_NTPase"/>
</dbReference>
<dbReference type="Pfam" id="PF13469">
    <property type="entry name" value="Sulfotransfer_3"/>
    <property type="match status" value="1"/>
</dbReference>